<feature type="region of interest" description="Disordered" evidence="1">
    <location>
        <begin position="717"/>
        <end position="742"/>
    </location>
</feature>
<dbReference type="GO" id="GO:0005737">
    <property type="term" value="C:cytoplasm"/>
    <property type="evidence" value="ECO:0007669"/>
    <property type="project" value="GOC"/>
</dbReference>
<evidence type="ECO:0000313" key="3">
    <source>
        <dbReference type="Proteomes" id="UP000092460"/>
    </source>
</evidence>
<protein>
    <recommendedName>
        <fullName evidence="4">WD repeat-containing protein CG11141</fullName>
    </recommendedName>
</protein>
<dbReference type="SUPFAM" id="SSF50978">
    <property type="entry name" value="WD40 repeat-like"/>
    <property type="match status" value="1"/>
</dbReference>
<dbReference type="InterPro" id="IPR015943">
    <property type="entry name" value="WD40/YVTN_repeat-like_dom_sf"/>
</dbReference>
<keyword evidence="3" id="KW-1185">Reference proteome</keyword>
<dbReference type="Proteomes" id="UP000092460">
    <property type="component" value="Unassembled WGS sequence"/>
</dbReference>
<feature type="compositionally biased region" description="Polar residues" evidence="1">
    <location>
        <begin position="724"/>
        <end position="742"/>
    </location>
</feature>
<sequence>MDRELYSIREWAPLTDILDRINRELFLTDLNITCFDALEKFLALGSDAGKVYWYNRTSGQVQKLKSDSTHPIKYVKVVDSVEYMVAAGNSVGQVFVFQIPKEVPTDINLVAPCTRSRPIERYVIRDLHQDSISCCEWSKNGMKLYSGDRQGIVVLTEFDYHEHISKSVEILNEAYEIVQMSAHKGYLLVSSLYRSIVCHRANGVWVITQIGKKDRKQLIHCGGTFLKQILIENTKIICGRPNLRFWLADIEGNVEKTLLYREAITRSPTWEIPMLNPKSLTLHKAQSKADLPASADVKSFRNIYAYAGQDSLIVTHDESELYVLNLDSLQVEAVAKGFRKIIDFRVCGKEIFILEGQRTLLRLAPTPEEPNKTARIIYNPTLPPPVPLLSSTTNESIEAPVEYEPEEQPLVKAEECFELPSVEPLTFKIPIELAVESPRAEQNRRLEVFKEISEMDFDEHILHRSGVTMKIPHKKKLKNQQNYHKQPATATATATDIVEIGHDIQADEQMNGVNRKEGLISKSTRMEVSYCSNDEESCELFTDLKEASTPEIPTILSPTKHFIEEEAKLLAETLDLPVINLQPIGDEELHLSKCLIPLSTPHVAQLPPLDAAYPTFNPLKNASMQTTPLKEVYYTEEQTITDYSSGEPIEDICNTLRTTSLVENEVPDTNKVEEDQKEITTKNKPHNRPLKFITTKPDSEYEGNSFSLNFDRVKDTLSHRKSPPHTNSDNSSSSEWEFVDNN</sequence>
<dbReference type="Gene3D" id="2.130.10.10">
    <property type="entry name" value="YVTN repeat-like/Quinoprotein amine dehydrogenase"/>
    <property type="match status" value="1"/>
</dbReference>
<dbReference type="GO" id="GO:0032527">
    <property type="term" value="P:protein exit from endoplasmic reticulum"/>
    <property type="evidence" value="ECO:0007669"/>
    <property type="project" value="TreeGrafter"/>
</dbReference>
<dbReference type="STRING" id="67801.A0A1B0BAN6"/>
<dbReference type="InterPro" id="IPR036322">
    <property type="entry name" value="WD40_repeat_dom_sf"/>
</dbReference>
<evidence type="ECO:0008006" key="4">
    <source>
        <dbReference type="Google" id="ProtNLM"/>
    </source>
</evidence>
<reference evidence="2" key="2">
    <citation type="submission" date="2020-05" db="UniProtKB">
        <authorList>
            <consortium name="EnsemblMetazoa"/>
        </authorList>
    </citation>
    <scope>IDENTIFICATION</scope>
    <source>
        <strain evidence="2">IAEA</strain>
    </source>
</reference>
<reference evidence="3" key="1">
    <citation type="submission" date="2015-01" db="EMBL/GenBank/DDBJ databases">
        <authorList>
            <person name="Aksoy S."/>
            <person name="Warren W."/>
            <person name="Wilson R.K."/>
        </authorList>
    </citation>
    <scope>NUCLEOTIDE SEQUENCE [LARGE SCALE GENOMIC DNA]</scope>
    <source>
        <strain evidence="3">IAEA</strain>
    </source>
</reference>
<name>A0A1B0BAN6_9MUSC</name>
<dbReference type="VEuPathDB" id="VectorBase:GPPI024083"/>
<dbReference type="AlphaFoldDB" id="A0A1B0BAN6"/>
<organism evidence="2 3">
    <name type="scientific">Glossina palpalis gambiensis</name>
    <dbReference type="NCBI Taxonomy" id="67801"/>
    <lineage>
        <taxon>Eukaryota</taxon>
        <taxon>Metazoa</taxon>
        <taxon>Ecdysozoa</taxon>
        <taxon>Arthropoda</taxon>
        <taxon>Hexapoda</taxon>
        <taxon>Insecta</taxon>
        <taxon>Pterygota</taxon>
        <taxon>Neoptera</taxon>
        <taxon>Endopterygota</taxon>
        <taxon>Diptera</taxon>
        <taxon>Brachycera</taxon>
        <taxon>Muscomorpha</taxon>
        <taxon>Hippoboscoidea</taxon>
        <taxon>Glossinidae</taxon>
        <taxon>Glossina</taxon>
    </lineage>
</organism>
<feature type="region of interest" description="Disordered" evidence="1">
    <location>
        <begin position="673"/>
        <end position="705"/>
    </location>
</feature>
<dbReference type="PANTHER" id="PTHR23287">
    <property type="entry name" value="RUBY-EYE2-LIKE PROTEIN"/>
    <property type="match status" value="1"/>
</dbReference>
<evidence type="ECO:0000256" key="1">
    <source>
        <dbReference type="SAM" id="MobiDB-lite"/>
    </source>
</evidence>
<accession>A0A1B0BAN6</accession>
<evidence type="ECO:0000313" key="2">
    <source>
        <dbReference type="EnsemblMetazoa" id="GPPI024083-PA"/>
    </source>
</evidence>
<proteinExistence type="predicted"/>
<dbReference type="EnsemblMetazoa" id="GPPI024083-RA">
    <property type="protein sequence ID" value="GPPI024083-PA"/>
    <property type="gene ID" value="GPPI024083"/>
</dbReference>
<dbReference type="EMBL" id="JXJN01011084">
    <property type="status" value="NOT_ANNOTATED_CDS"/>
    <property type="molecule type" value="Genomic_DNA"/>
</dbReference>
<dbReference type="PANTHER" id="PTHR23287:SF16">
    <property type="entry name" value="TECTONIN BETA-PROPELLER REPEAT-CONTAINING PROTEIN 2"/>
    <property type="match status" value="1"/>
</dbReference>